<evidence type="ECO:0000256" key="2">
    <source>
        <dbReference type="SAM" id="SignalP"/>
    </source>
</evidence>
<evidence type="ECO:0008006" key="5">
    <source>
        <dbReference type="Google" id="ProtNLM"/>
    </source>
</evidence>
<feature type="signal peptide" evidence="2">
    <location>
        <begin position="1"/>
        <end position="21"/>
    </location>
</feature>
<dbReference type="AlphaFoldDB" id="A0AAC9PUP8"/>
<feature type="compositionally biased region" description="Low complexity" evidence="1">
    <location>
        <begin position="42"/>
        <end position="63"/>
    </location>
</feature>
<feature type="chain" id="PRO_5042050748" description="LppX_LprAFG lipoprotein" evidence="2">
    <location>
        <begin position="22"/>
        <end position="301"/>
    </location>
</feature>
<dbReference type="PROSITE" id="PS51257">
    <property type="entry name" value="PROKAR_LIPOPROTEIN"/>
    <property type="match status" value="1"/>
</dbReference>
<protein>
    <recommendedName>
        <fullName evidence="5">LppX_LprAFG lipoprotein</fullName>
    </recommendedName>
</protein>
<organism evidence="3 4">
    <name type="scientific">Actinoalloteichus fjordicus</name>
    <dbReference type="NCBI Taxonomy" id="1612552"/>
    <lineage>
        <taxon>Bacteria</taxon>
        <taxon>Bacillati</taxon>
        <taxon>Actinomycetota</taxon>
        <taxon>Actinomycetes</taxon>
        <taxon>Pseudonocardiales</taxon>
        <taxon>Pseudonocardiaceae</taxon>
        <taxon>Actinoalloteichus</taxon>
    </lineage>
</organism>
<evidence type="ECO:0000313" key="4">
    <source>
        <dbReference type="Proteomes" id="UP000185511"/>
    </source>
</evidence>
<feature type="compositionally biased region" description="Polar residues" evidence="1">
    <location>
        <begin position="65"/>
        <end position="76"/>
    </location>
</feature>
<dbReference type="EMBL" id="CP016076">
    <property type="protein sequence ID" value="APU17300.1"/>
    <property type="molecule type" value="Genomic_DNA"/>
</dbReference>
<gene>
    <name evidence="3" type="ORF">UA74_26475</name>
</gene>
<reference evidence="4" key="1">
    <citation type="submission" date="2016-06" db="EMBL/GenBank/DDBJ databases">
        <title>Complete genome sequence of Actinoalloteichus fjordicus DSM 46855 (=ADI127-17), type strain of the new species Actinoalloteichus fjordicus.</title>
        <authorList>
            <person name="Ruckert C."/>
            <person name="Nouioui I."/>
            <person name="Willmese J."/>
            <person name="van Wezel G."/>
            <person name="Klenk H.-P."/>
            <person name="Kalinowski J."/>
            <person name="Zotchev S.B."/>
        </authorList>
    </citation>
    <scope>NUCLEOTIDE SEQUENCE [LARGE SCALE GENOMIC DNA]</scope>
    <source>
        <strain evidence="4">ADI127-7</strain>
    </source>
</reference>
<dbReference type="Gene3D" id="2.50.20.20">
    <property type="match status" value="1"/>
</dbReference>
<dbReference type="SUPFAM" id="SSF89392">
    <property type="entry name" value="Prokaryotic lipoproteins and lipoprotein localization factors"/>
    <property type="match status" value="1"/>
</dbReference>
<feature type="region of interest" description="Disordered" evidence="1">
    <location>
        <begin position="26"/>
        <end position="100"/>
    </location>
</feature>
<evidence type="ECO:0000313" key="3">
    <source>
        <dbReference type="EMBL" id="APU17300.1"/>
    </source>
</evidence>
<dbReference type="Proteomes" id="UP000185511">
    <property type="component" value="Chromosome"/>
</dbReference>
<evidence type="ECO:0000256" key="1">
    <source>
        <dbReference type="SAM" id="MobiDB-lite"/>
    </source>
</evidence>
<dbReference type="KEGG" id="acad:UA74_26475"/>
<sequence>MRVRRTTIAAMMLGLVTVAGACGSNGEEYAPETDGNTGTGGAEPTTEPGSETDGSETSTTPGELSPSQLFSSMTDSARQKETAHFTISSSEDAFGSGEGQLRYTDRGADLTLTVELAIDEEQGAQQIELVTIDEIVYLNLGDATPIDQPWVRIDPSEQQEDGANQAFAMVAQQLVDSADPTSQLNQQADAAQITDTGEEEVDGVATTRYDLQLDIATLAESARDELERERLQTAVDNGMTTIDYQVWIDNTDNVPVRFVINQPGITGNFDSAVITVDYMSWGEDVQIDQPAEDQVGELPEG</sequence>
<accession>A0AAC9PUP8</accession>
<proteinExistence type="predicted"/>
<dbReference type="InterPro" id="IPR029046">
    <property type="entry name" value="LolA/LolB/LppX"/>
</dbReference>
<keyword evidence="2" id="KW-0732">Signal</keyword>
<keyword evidence="4" id="KW-1185">Reference proteome</keyword>
<name>A0AAC9PUP8_9PSEU</name>